<dbReference type="Proteomes" id="UP000010408">
    <property type="component" value="Unassembled WGS sequence"/>
</dbReference>
<name>L1NBQ1_9PORP</name>
<dbReference type="STRING" id="1127696.HMPREF9134_01282"/>
<dbReference type="EMBL" id="AMEQ01000035">
    <property type="protein sequence ID" value="EKY00934.1"/>
    <property type="molecule type" value="Genomic_DNA"/>
</dbReference>
<gene>
    <name evidence="1" type="ORF">HMPREF9134_01282</name>
</gene>
<accession>L1NBQ1</accession>
<organism evidence="1 2">
    <name type="scientific">Porphyromonas catoniae F0037</name>
    <dbReference type="NCBI Taxonomy" id="1127696"/>
    <lineage>
        <taxon>Bacteria</taxon>
        <taxon>Pseudomonadati</taxon>
        <taxon>Bacteroidota</taxon>
        <taxon>Bacteroidia</taxon>
        <taxon>Bacteroidales</taxon>
        <taxon>Porphyromonadaceae</taxon>
        <taxon>Porphyromonas</taxon>
    </lineage>
</organism>
<comment type="caution">
    <text evidence="1">The sequence shown here is derived from an EMBL/GenBank/DDBJ whole genome shotgun (WGS) entry which is preliminary data.</text>
</comment>
<dbReference type="HOGENOM" id="CLU_3219982_0_0_10"/>
<dbReference type="AlphaFoldDB" id="L1NBQ1"/>
<sequence length="44" mass="5012">MRLTCVKILCFILSVAVPLFLQFPFFYPINAPSSCILSLFHSFS</sequence>
<evidence type="ECO:0000313" key="2">
    <source>
        <dbReference type="Proteomes" id="UP000010408"/>
    </source>
</evidence>
<reference evidence="1 2" key="1">
    <citation type="submission" date="2012-05" db="EMBL/GenBank/DDBJ databases">
        <authorList>
            <person name="Weinstock G."/>
            <person name="Sodergren E."/>
            <person name="Lobos E.A."/>
            <person name="Fulton L."/>
            <person name="Fulton R."/>
            <person name="Courtney L."/>
            <person name="Fronick C."/>
            <person name="O'Laughlin M."/>
            <person name="Godfrey J."/>
            <person name="Wilson R.M."/>
            <person name="Miner T."/>
            <person name="Farmer C."/>
            <person name="Delehaunty K."/>
            <person name="Cordes M."/>
            <person name="Minx P."/>
            <person name="Tomlinson C."/>
            <person name="Chen J."/>
            <person name="Wollam A."/>
            <person name="Pepin K.H."/>
            <person name="Bhonagiri V."/>
            <person name="Zhang X."/>
            <person name="Suruliraj S."/>
            <person name="Warren W."/>
            <person name="Mitreva M."/>
            <person name="Mardis E.R."/>
            <person name="Wilson R.K."/>
        </authorList>
    </citation>
    <scope>NUCLEOTIDE SEQUENCE [LARGE SCALE GENOMIC DNA]</scope>
    <source>
        <strain evidence="1 2">F0037</strain>
    </source>
</reference>
<protein>
    <submittedName>
        <fullName evidence="1">Uncharacterized protein</fullName>
    </submittedName>
</protein>
<evidence type="ECO:0000313" key="1">
    <source>
        <dbReference type="EMBL" id="EKY00934.1"/>
    </source>
</evidence>
<proteinExistence type="predicted"/>